<dbReference type="SUPFAM" id="SSF47240">
    <property type="entry name" value="Ferritin-like"/>
    <property type="match status" value="1"/>
</dbReference>
<dbReference type="EMBL" id="AP025292">
    <property type="protein sequence ID" value="BDC98995.1"/>
    <property type="molecule type" value="Genomic_DNA"/>
</dbReference>
<feature type="domain" description="Ferritin-like diiron" evidence="7">
    <location>
        <begin position="4"/>
        <end position="149"/>
    </location>
</feature>
<dbReference type="CDD" id="cd01055">
    <property type="entry name" value="Nonheme_Ferritin"/>
    <property type="match status" value="1"/>
</dbReference>
<keyword evidence="2 6" id="KW-0409">Iron storage</keyword>
<dbReference type="Pfam" id="PF00210">
    <property type="entry name" value="Ferritin"/>
    <property type="match status" value="1"/>
</dbReference>
<comment type="subcellular location">
    <subcellularLocation>
        <location evidence="6">Cytoplasm</location>
    </subcellularLocation>
</comment>
<evidence type="ECO:0000256" key="3">
    <source>
        <dbReference type="ARBA" id="ARBA00022723"/>
    </source>
</evidence>
<dbReference type="PANTHER" id="PTHR11431:SF127">
    <property type="entry name" value="BACTERIAL NON-HEME FERRITIN"/>
    <property type="match status" value="1"/>
</dbReference>
<dbReference type="InterPro" id="IPR041719">
    <property type="entry name" value="Ferritin_prok"/>
</dbReference>
<keyword evidence="6" id="KW-0963">Cytoplasm</keyword>
<dbReference type="EC" id="1.16.3.2" evidence="6"/>
<sequence length="175" mass="19828">MEYRSLSKNTEDLLNAQVAMEAKASFIYLGMASWCERNGFEHSAQFFYEQSDEERQHMLKIFTYINEVGGNAVSPTVQDVPQSYDSLKSLCQAFLGHEVEVTQSINKLMSHCYQESDFITINFLQWFVTEQREEEMTARRILDFFEVAGNDGVALYMIDKSIGDLANGGGADSGN</sequence>
<dbReference type="InterPro" id="IPR008331">
    <property type="entry name" value="Ferritin_DPS_dom"/>
</dbReference>
<name>A0ABN6L734_9BACT</name>
<dbReference type="Gene3D" id="1.20.1260.10">
    <property type="match status" value="1"/>
</dbReference>
<comment type="catalytic activity">
    <reaction evidence="6">
        <text>4 Fe(2+) + O2 + 6 H2O = 4 iron(III) oxide-hydroxide + 12 H(+)</text>
        <dbReference type="Rhea" id="RHEA:11972"/>
        <dbReference type="ChEBI" id="CHEBI:15377"/>
        <dbReference type="ChEBI" id="CHEBI:15378"/>
        <dbReference type="ChEBI" id="CHEBI:15379"/>
        <dbReference type="ChEBI" id="CHEBI:29033"/>
        <dbReference type="ChEBI" id="CHEBI:78619"/>
        <dbReference type="EC" id="1.16.3.2"/>
    </reaction>
</comment>
<dbReference type="RefSeq" id="WP_332920634.1">
    <property type="nucleotide sequence ID" value="NZ_AP025292.1"/>
</dbReference>
<keyword evidence="4" id="KW-0560">Oxidoreductase</keyword>
<dbReference type="InterPro" id="IPR009078">
    <property type="entry name" value="Ferritin-like_SF"/>
</dbReference>
<evidence type="ECO:0000256" key="1">
    <source>
        <dbReference type="ARBA" id="ARBA00006950"/>
    </source>
</evidence>
<evidence type="ECO:0000313" key="8">
    <source>
        <dbReference type="EMBL" id="BDC98995.1"/>
    </source>
</evidence>
<dbReference type="PANTHER" id="PTHR11431">
    <property type="entry name" value="FERRITIN"/>
    <property type="match status" value="1"/>
</dbReference>
<evidence type="ECO:0000259" key="7">
    <source>
        <dbReference type="PROSITE" id="PS50905"/>
    </source>
</evidence>
<dbReference type="Proteomes" id="UP001354989">
    <property type="component" value="Chromosome"/>
</dbReference>
<accession>A0ABN6L734</accession>
<keyword evidence="5 6" id="KW-0408">Iron</keyword>
<evidence type="ECO:0000256" key="4">
    <source>
        <dbReference type="ARBA" id="ARBA00023002"/>
    </source>
</evidence>
<reference evidence="8 9" key="1">
    <citation type="submission" date="2021-12" db="EMBL/GenBank/DDBJ databases">
        <title>Genome sequencing of bacteria with rrn-lacking chromosome and rrn-plasmid.</title>
        <authorList>
            <person name="Anda M."/>
            <person name="Iwasaki W."/>
        </authorList>
    </citation>
    <scope>NUCLEOTIDE SEQUENCE [LARGE SCALE GENOMIC DNA]</scope>
    <source>
        <strain evidence="8 9">NBRC 101262</strain>
    </source>
</reference>
<dbReference type="InterPro" id="IPR012347">
    <property type="entry name" value="Ferritin-like"/>
</dbReference>
<gene>
    <name evidence="8" type="primary">ftnB</name>
    <name evidence="8" type="ORF">PEPS_12760</name>
</gene>
<organism evidence="8 9">
    <name type="scientific">Persicobacter psychrovividus</name>
    <dbReference type="NCBI Taxonomy" id="387638"/>
    <lineage>
        <taxon>Bacteria</taxon>
        <taxon>Pseudomonadati</taxon>
        <taxon>Bacteroidota</taxon>
        <taxon>Cytophagia</taxon>
        <taxon>Cytophagales</taxon>
        <taxon>Persicobacteraceae</taxon>
        <taxon>Persicobacter</taxon>
    </lineage>
</organism>
<keyword evidence="3 6" id="KW-0479">Metal-binding</keyword>
<evidence type="ECO:0000256" key="6">
    <source>
        <dbReference type="RuleBase" id="RU361145"/>
    </source>
</evidence>
<protein>
    <recommendedName>
        <fullName evidence="6">Ferritin</fullName>
        <ecNumber evidence="6">1.16.3.2</ecNumber>
    </recommendedName>
</protein>
<keyword evidence="9" id="KW-1185">Reference proteome</keyword>
<dbReference type="InterPro" id="IPR001519">
    <property type="entry name" value="Ferritin"/>
</dbReference>
<dbReference type="InterPro" id="IPR009040">
    <property type="entry name" value="Ferritin-like_diiron"/>
</dbReference>
<evidence type="ECO:0000256" key="2">
    <source>
        <dbReference type="ARBA" id="ARBA00022434"/>
    </source>
</evidence>
<dbReference type="PROSITE" id="PS50905">
    <property type="entry name" value="FERRITIN_LIKE"/>
    <property type="match status" value="1"/>
</dbReference>
<evidence type="ECO:0000256" key="5">
    <source>
        <dbReference type="ARBA" id="ARBA00023004"/>
    </source>
</evidence>
<proteinExistence type="inferred from homology"/>
<comment type="function">
    <text evidence="6">Iron-storage protein.</text>
</comment>
<evidence type="ECO:0000313" key="9">
    <source>
        <dbReference type="Proteomes" id="UP001354989"/>
    </source>
</evidence>
<comment type="similarity">
    <text evidence="1 6">Belongs to the ferritin family. Prokaryotic subfamily.</text>
</comment>